<evidence type="ECO:0000313" key="3">
    <source>
        <dbReference type="EMBL" id="RZS93357.1"/>
    </source>
</evidence>
<evidence type="ECO:0000313" key="4">
    <source>
        <dbReference type="Proteomes" id="UP000292262"/>
    </source>
</evidence>
<organism evidence="3 4">
    <name type="scientific">Aquimarina brevivitae</name>
    <dbReference type="NCBI Taxonomy" id="323412"/>
    <lineage>
        <taxon>Bacteria</taxon>
        <taxon>Pseudomonadati</taxon>
        <taxon>Bacteroidota</taxon>
        <taxon>Flavobacteriia</taxon>
        <taxon>Flavobacteriales</taxon>
        <taxon>Flavobacteriaceae</taxon>
        <taxon>Aquimarina</taxon>
    </lineage>
</organism>
<gene>
    <name evidence="3" type="ORF">EV197_1935</name>
</gene>
<dbReference type="GO" id="GO:0016989">
    <property type="term" value="F:sigma factor antagonist activity"/>
    <property type="evidence" value="ECO:0007669"/>
    <property type="project" value="TreeGrafter"/>
</dbReference>
<reference evidence="3 4" key="1">
    <citation type="submission" date="2019-02" db="EMBL/GenBank/DDBJ databases">
        <title>Genomic Encyclopedia of Type Strains, Phase IV (KMG-IV): sequencing the most valuable type-strain genomes for metagenomic binning, comparative biology and taxonomic classification.</title>
        <authorList>
            <person name="Goeker M."/>
        </authorList>
    </citation>
    <scope>NUCLEOTIDE SEQUENCE [LARGE SCALE GENOMIC DNA]</scope>
    <source>
        <strain evidence="3 4">DSM 17196</strain>
    </source>
</reference>
<feature type="coiled-coil region" evidence="1">
    <location>
        <begin position="113"/>
        <end position="154"/>
    </location>
</feature>
<proteinExistence type="predicted"/>
<dbReference type="OrthoDB" id="1420916at2"/>
<dbReference type="AlphaFoldDB" id="A0A4Q7P1B9"/>
<dbReference type="InterPro" id="IPR051474">
    <property type="entry name" value="Anti-sigma-K/W_factor"/>
</dbReference>
<accession>A0A4Q7P1B9</accession>
<keyword evidence="4" id="KW-1185">Reference proteome</keyword>
<dbReference type="Proteomes" id="UP000292262">
    <property type="component" value="Unassembled WGS sequence"/>
</dbReference>
<dbReference type="EMBL" id="SGXE01000002">
    <property type="protein sequence ID" value="RZS93357.1"/>
    <property type="molecule type" value="Genomic_DNA"/>
</dbReference>
<dbReference type="PANTHER" id="PTHR37461:SF1">
    <property type="entry name" value="ANTI-SIGMA-K FACTOR RSKA"/>
    <property type="match status" value="1"/>
</dbReference>
<evidence type="ECO:0000259" key="2">
    <source>
        <dbReference type="Pfam" id="PF10099"/>
    </source>
</evidence>
<dbReference type="InterPro" id="IPR018764">
    <property type="entry name" value="RskA_C"/>
</dbReference>
<comment type="caution">
    <text evidence="3">The sequence shown here is derived from an EMBL/GenBank/DDBJ whole genome shotgun (WGS) entry which is preliminary data.</text>
</comment>
<feature type="domain" description="Anti-sigma K factor RskA C-terminal" evidence="2">
    <location>
        <begin position="97"/>
        <end position="253"/>
    </location>
</feature>
<protein>
    <submittedName>
        <fullName evidence="3">Anti-sigma-K factor rskA</fullName>
    </submittedName>
</protein>
<name>A0A4Q7P1B9_9FLAO</name>
<sequence length="265" mass="29443">MDIKEYIESGILELYIYGSLSAKENEEVYEMLQKHPEILVEVEKIEATLDQLSAASTTKELSKLYDTIAAKIEANEQVPVRTLARKRSNLPAYIGWAASIALLVGLLSQINKNNKLREEIVSTQIKNQVLEGEISVKEENLKSAENLLSILRNKDIIEVPLNAQAVDPSAYATVYWDKEKDLAYIDVQGLPAPPPGKVYQVWSLKLQPLTPTSLGILEAYKENKNKVFTVENTNDSEAFGITLEPEGGSESPTLEMLYTLGAVES</sequence>
<dbReference type="GO" id="GO:0005886">
    <property type="term" value="C:plasma membrane"/>
    <property type="evidence" value="ECO:0007669"/>
    <property type="project" value="InterPro"/>
</dbReference>
<keyword evidence="1" id="KW-0175">Coiled coil</keyword>
<dbReference type="PANTHER" id="PTHR37461">
    <property type="entry name" value="ANTI-SIGMA-K FACTOR RSKA"/>
    <property type="match status" value="1"/>
</dbReference>
<evidence type="ECO:0000256" key="1">
    <source>
        <dbReference type="SAM" id="Coils"/>
    </source>
</evidence>
<dbReference type="RefSeq" id="WP_130286491.1">
    <property type="nucleotide sequence ID" value="NZ_SGXE01000002.1"/>
</dbReference>
<dbReference type="GO" id="GO:0006417">
    <property type="term" value="P:regulation of translation"/>
    <property type="evidence" value="ECO:0007669"/>
    <property type="project" value="TreeGrafter"/>
</dbReference>
<dbReference type="Pfam" id="PF10099">
    <property type="entry name" value="RskA_C"/>
    <property type="match status" value="1"/>
</dbReference>